<feature type="transmembrane region" description="Helical" evidence="6">
    <location>
        <begin position="39"/>
        <end position="59"/>
    </location>
</feature>
<feature type="transmembrane region" description="Helical" evidence="6">
    <location>
        <begin position="106"/>
        <end position="126"/>
    </location>
</feature>
<dbReference type="PANTHER" id="PTHR30213:SF1">
    <property type="entry name" value="INNER MEMBRANE PROTEIN YHJD"/>
    <property type="match status" value="1"/>
</dbReference>
<dbReference type="EMBL" id="JACIJO010000003">
    <property type="protein sequence ID" value="MBB6328188.1"/>
    <property type="molecule type" value="Genomic_DNA"/>
</dbReference>
<evidence type="ECO:0000256" key="5">
    <source>
        <dbReference type="ARBA" id="ARBA00023136"/>
    </source>
</evidence>
<keyword evidence="8" id="KW-1185">Reference proteome</keyword>
<dbReference type="GO" id="GO:0005886">
    <property type="term" value="C:plasma membrane"/>
    <property type="evidence" value="ECO:0007669"/>
    <property type="project" value="UniProtKB-SubCell"/>
</dbReference>
<feature type="transmembrane region" description="Helical" evidence="6">
    <location>
        <begin position="189"/>
        <end position="214"/>
    </location>
</feature>
<dbReference type="InterPro" id="IPR017039">
    <property type="entry name" value="Virul_fac_BrkB"/>
</dbReference>
<evidence type="ECO:0000256" key="4">
    <source>
        <dbReference type="ARBA" id="ARBA00022989"/>
    </source>
</evidence>
<dbReference type="RefSeq" id="WP_184496961.1">
    <property type="nucleotide sequence ID" value="NZ_JACIJO010000003.1"/>
</dbReference>
<dbReference type="PIRSF" id="PIRSF035875">
    <property type="entry name" value="RNase_BN"/>
    <property type="match status" value="1"/>
</dbReference>
<reference evidence="7 8" key="1">
    <citation type="submission" date="2020-08" db="EMBL/GenBank/DDBJ databases">
        <title>Genomic Encyclopedia of Type Strains, Phase IV (KMG-IV): sequencing the most valuable type-strain genomes for metagenomic binning, comparative biology and taxonomic classification.</title>
        <authorList>
            <person name="Goeker M."/>
        </authorList>
    </citation>
    <scope>NUCLEOTIDE SEQUENCE [LARGE SCALE GENOMIC DNA]</scope>
    <source>
        <strain evidence="7 8">DSM 102044</strain>
    </source>
</reference>
<sequence length="326" mass="36277">MEDSSKENLIAPSKFRFTHLPKLIAMAFKRWNASDPARLSAVVAYYAVLSLPALLVIVVNTVGSIWGADIVAGRLTTQFQNILGADTAKIIEEMIMSTEFSGKSTLATIIGVATLIFGATGVFYHLKISLNEIWELKMTEQISWYKLVKDRIISFGFVLVLGFLLLVSFILTATISILSEYIAERLPDFVLYLAFGLDWILSLSVITLLFGLIFKYLPDAKITWRTVWIGAFLTALLFVLGKFLLGLYFGATNPGSTYGAAGSLVLILLWVSYSCLIFFFGAEFTKVFSINYGYGIIPYEHFSRVKKKEVIIDTNVESNVSTESKP</sequence>
<evidence type="ECO:0000313" key="7">
    <source>
        <dbReference type="EMBL" id="MBB6328188.1"/>
    </source>
</evidence>
<comment type="caution">
    <text evidence="7">The sequence shown here is derived from an EMBL/GenBank/DDBJ whole genome shotgun (WGS) entry which is preliminary data.</text>
</comment>
<keyword evidence="2" id="KW-1003">Cell membrane</keyword>
<evidence type="ECO:0000256" key="6">
    <source>
        <dbReference type="SAM" id="Phobius"/>
    </source>
</evidence>
<keyword evidence="3 6" id="KW-0812">Transmembrane</keyword>
<evidence type="ECO:0000256" key="3">
    <source>
        <dbReference type="ARBA" id="ARBA00022692"/>
    </source>
</evidence>
<gene>
    <name evidence="7" type="ORF">FHS59_003831</name>
</gene>
<accession>A0A841MZW5</accession>
<protein>
    <submittedName>
        <fullName evidence="7">Membrane protein</fullName>
    </submittedName>
</protein>
<keyword evidence="5 6" id="KW-0472">Membrane</keyword>
<keyword evidence="4 6" id="KW-1133">Transmembrane helix</keyword>
<dbReference type="Proteomes" id="UP000588604">
    <property type="component" value="Unassembled WGS sequence"/>
</dbReference>
<comment type="subcellular location">
    <subcellularLocation>
        <location evidence="1">Cell membrane</location>
        <topology evidence="1">Multi-pass membrane protein</topology>
    </subcellularLocation>
</comment>
<dbReference type="PANTHER" id="PTHR30213">
    <property type="entry name" value="INNER MEMBRANE PROTEIN YHJD"/>
    <property type="match status" value="1"/>
</dbReference>
<feature type="transmembrane region" description="Helical" evidence="6">
    <location>
        <begin position="257"/>
        <end position="280"/>
    </location>
</feature>
<evidence type="ECO:0000313" key="8">
    <source>
        <dbReference type="Proteomes" id="UP000588604"/>
    </source>
</evidence>
<name>A0A841MZW5_9BACT</name>
<feature type="transmembrane region" description="Helical" evidence="6">
    <location>
        <begin position="226"/>
        <end position="251"/>
    </location>
</feature>
<feature type="transmembrane region" description="Helical" evidence="6">
    <location>
        <begin position="152"/>
        <end position="177"/>
    </location>
</feature>
<evidence type="ECO:0000256" key="1">
    <source>
        <dbReference type="ARBA" id="ARBA00004651"/>
    </source>
</evidence>
<proteinExistence type="predicted"/>
<evidence type="ECO:0000256" key="2">
    <source>
        <dbReference type="ARBA" id="ARBA00022475"/>
    </source>
</evidence>
<organism evidence="7 8">
    <name type="scientific">Algoriphagus iocasae</name>
    <dbReference type="NCBI Taxonomy" id="1836499"/>
    <lineage>
        <taxon>Bacteria</taxon>
        <taxon>Pseudomonadati</taxon>
        <taxon>Bacteroidota</taxon>
        <taxon>Cytophagia</taxon>
        <taxon>Cytophagales</taxon>
        <taxon>Cyclobacteriaceae</taxon>
        <taxon>Algoriphagus</taxon>
    </lineage>
</organism>
<dbReference type="AlphaFoldDB" id="A0A841MZW5"/>
<dbReference type="Pfam" id="PF03631">
    <property type="entry name" value="Virul_fac_BrkB"/>
    <property type="match status" value="1"/>
</dbReference>